<dbReference type="InterPro" id="IPR002698">
    <property type="entry name" value="FTHF_cligase"/>
</dbReference>
<comment type="cofactor">
    <cofactor evidence="5">
        <name>Mg(2+)</name>
        <dbReference type="ChEBI" id="CHEBI:18420"/>
    </cofactor>
</comment>
<reference evidence="6" key="1">
    <citation type="submission" date="2023-12" db="EMBL/GenBank/DDBJ databases">
        <title>Dolosigranulum savutii sp. nov. isolated from human upper respiratory samples collected in Botswana.</title>
        <authorList>
            <person name="Kelly M.S."/>
        </authorList>
    </citation>
    <scope>NUCLEOTIDE SEQUENCE</scope>
    <source>
        <strain evidence="7">MSK294</strain>
        <strain evidence="6">MSK433</strain>
    </source>
</reference>
<dbReference type="AlphaFoldDB" id="A0AB74TMD2"/>
<dbReference type="PANTHER" id="PTHR23407:SF1">
    <property type="entry name" value="5-FORMYLTETRAHYDROFOLATE CYCLO-LIGASE"/>
    <property type="match status" value="1"/>
</dbReference>
<dbReference type="GO" id="GO:0035999">
    <property type="term" value="P:tetrahydrofolate interconversion"/>
    <property type="evidence" value="ECO:0007669"/>
    <property type="project" value="TreeGrafter"/>
</dbReference>
<dbReference type="PIRSF" id="PIRSF006806">
    <property type="entry name" value="FTHF_cligase"/>
    <property type="match status" value="1"/>
</dbReference>
<evidence type="ECO:0000256" key="5">
    <source>
        <dbReference type="RuleBase" id="RU361279"/>
    </source>
</evidence>
<feature type="binding site" evidence="4">
    <location>
        <position position="51"/>
    </location>
    <ligand>
        <name>substrate</name>
    </ligand>
</feature>
<evidence type="ECO:0000256" key="2">
    <source>
        <dbReference type="ARBA" id="ARBA00022741"/>
    </source>
</evidence>
<feature type="binding site" evidence="4">
    <location>
        <position position="56"/>
    </location>
    <ligand>
        <name>substrate</name>
    </ligand>
</feature>
<dbReference type="GO" id="GO:0009396">
    <property type="term" value="P:folic acid-containing compound biosynthetic process"/>
    <property type="evidence" value="ECO:0007669"/>
    <property type="project" value="TreeGrafter"/>
</dbReference>
<keyword evidence="5" id="KW-0479">Metal-binding</keyword>
<protein>
    <recommendedName>
        <fullName evidence="5">5-formyltetrahydrofolate cyclo-ligase</fullName>
        <ecNumber evidence="5">6.3.3.2</ecNumber>
    </recommendedName>
</protein>
<evidence type="ECO:0000313" key="6">
    <source>
        <dbReference type="EMBL" id="XBC45260.1"/>
    </source>
</evidence>
<feature type="binding site" evidence="4">
    <location>
        <begin position="5"/>
        <end position="9"/>
    </location>
    <ligand>
        <name>ATP</name>
        <dbReference type="ChEBI" id="CHEBI:30616"/>
    </ligand>
</feature>
<evidence type="ECO:0000256" key="1">
    <source>
        <dbReference type="ARBA" id="ARBA00010638"/>
    </source>
</evidence>
<name>A0AB74TMD2_9LACT</name>
<organism evidence="6">
    <name type="scientific">Dolosigranulum savutiense</name>
    <dbReference type="NCBI Taxonomy" id="3110288"/>
    <lineage>
        <taxon>Bacteria</taxon>
        <taxon>Bacillati</taxon>
        <taxon>Bacillota</taxon>
        <taxon>Bacilli</taxon>
        <taxon>Lactobacillales</taxon>
        <taxon>Carnobacteriaceae</taxon>
        <taxon>Dolosigranulum</taxon>
    </lineage>
</organism>
<feature type="binding site" evidence="4">
    <location>
        <begin position="135"/>
        <end position="143"/>
    </location>
    <ligand>
        <name>ATP</name>
        <dbReference type="ChEBI" id="CHEBI:30616"/>
    </ligand>
</feature>
<gene>
    <name evidence="7" type="ORF">VUQ06_03950</name>
    <name evidence="6" type="ORF">VUQ08_05020</name>
</gene>
<comment type="catalytic activity">
    <reaction evidence="5">
        <text>(6S)-5-formyl-5,6,7,8-tetrahydrofolate + ATP = (6R)-5,10-methenyltetrahydrofolate + ADP + phosphate</text>
        <dbReference type="Rhea" id="RHEA:10488"/>
        <dbReference type="ChEBI" id="CHEBI:30616"/>
        <dbReference type="ChEBI" id="CHEBI:43474"/>
        <dbReference type="ChEBI" id="CHEBI:57455"/>
        <dbReference type="ChEBI" id="CHEBI:57457"/>
        <dbReference type="ChEBI" id="CHEBI:456216"/>
        <dbReference type="EC" id="6.3.3.2"/>
    </reaction>
</comment>
<dbReference type="PANTHER" id="PTHR23407">
    <property type="entry name" value="ATPASE INHIBITOR/5-FORMYLTETRAHYDROFOLATE CYCLO-LIGASE"/>
    <property type="match status" value="1"/>
</dbReference>
<dbReference type="SUPFAM" id="SSF100950">
    <property type="entry name" value="NagB/RpiA/CoA transferase-like"/>
    <property type="match status" value="1"/>
</dbReference>
<dbReference type="GO" id="GO:0005524">
    <property type="term" value="F:ATP binding"/>
    <property type="evidence" value="ECO:0007669"/>
    <property type="project" value="UniProtKB-KW"/>
</dbReference>
<dbReference type="GO" id="GO:0030272">
    <property type="term" value="F:5-formyltetrahydrofolate cyclo-ligase activity"/>
    <property type="evidence" value="ECO:0007669"/>
    <property type="project" value="UniProtKB-EC"/>
</dbReference>
<dbReference type="NCBIfam" id="TIGR02727">
    <property type="entry name" value="MTHFS_bact"/>
    <property type="match status" value="1"/>
</dbReference>
<dbReference type="RefSeq" id="WP_347299821.1">
    <property type="nucleotide sequence ID" value="NZ_CP142433.1"/>
</dbReference>
<keyword evidence="2 4" id="KW-0547">Nucleotide-binding</keyword>
<dbReference type="KEGG" id="dst:VUQ06_03950"/>
<sequence length="195" mass="22593">MMRSKESIRQEAQETLKSLNNARRSSVTQLLHDRLFDSDLWRNANSIGVTMSQDIEWDTYPIINRAWREKKTISVPKATHKTRQMTFYVITSFDQLEEGYIGIQEPIEEKATKIEKQDIDLLIVPGVAFTKDGYRIGFGGGFYDRFLADFSGETVSLIGTEQLYNNLPHDEYDQPVNHIITDQGLIYCYKNRKES</sequence>
<dbReference type="Gene3D" id="3.40.50.10420">
    <property type="entry name" value="NagB/RpiA/CoA transferase-like"/>
    <property type="match status" value="1"/>
</dbReference>
<keyword evidence="6" id="KW-0436">Ligase</keyword>
<dbReference type="GO" id="GO:0046872">
    <property type="term" value="F:metal ion binding"/>
    <property type="evidence" value="ECO:0007669"/>
    <property type="project" value="UniProtKB-KW"/>
</dbReference>
<evidence type="ECO:0000313" key="7">
    <source>
        <dbReference type="EMBL" id="XBC50384.1"/>
    </source>
</evidence>
<dbReference type="InterPro" id="IPR024185">
    <property type="entry name" value="FTHF_cligase-like_sf"/>
</dbReference>
<comment type="similarity">
    <text evidence="1 5">Belongs to the 5-formyltetrahydrofolate cyclo-ligase family.</text>
</comment>
<dbReference type="InterPro" id="IPR037171">
    <property type="entry name" value="NagB/RpiA_transferase-like"/>
</dbReference>
<dbReference type="EMBL" id="CP142433">
    <property type="protein sequence ID" value="XBC45260.1"/>
    <property type="molecule type" value="Genomic_DNA"/>
</dbReference>
<evidence type="ECO:0000256" key="4">
    <source>
        <dbReference type="PIRSR" id="PIRSR006806-1"/>
    </source>
</evidence>
<keyword evidence="5" id="KW-0460">Magnesium</keyword>
<dbReference type="Pfam" id="PF01812">
    <property type="entry name" value="5-FTHF_cyc-lig"/>
    <property type="match status" value="1"/>
</dbReference>
<accession>A0AB74TMD2</accession>
<proteinExistence type="inferred from homology"/>
<evidence type="ECO:0000256" key="3">
    <source>
        <dbReference type="ARBA" id="ARBA00022840"/>
    </source>
</evidence>
<dbReference type="EMBL" id="CP142435">
    <property type="protein sequence ID" value="XBC50384.1"/>
    <property type="molecule type" value="Genomic_DNA"/>
</dbReference>
<keyword evidence="3 4" id="KW-0067">ATP-binding</keyword>
<dbReference type="EC" id="6.3.3.2" evidence="5"/>